<name>A0A4E0QZB1_FASHE</name>
<sequence>MNNRNQTALVLQLDEMPFDRKIKEAFSVRNMEENGKAMFLVQVNLHLSHSQLIGIFKMNFLVHCLIQHIFIKVSLSCKFQQTQVDFLSTLPHLYNPSSDRGHTGKPQRIDLENILIRSTLRYEIPTQN</sequence>
<dbReference type="Proteomes" id="UP000230066">
    <property type="component" value="Unassembled WGS sequence"/>
</dbReference>
<keyword evidence="2" id="KW-1185">Reference proteome</keyword>
<comment type="caution">
    <text evidence="1">The sequence shown here is derived from an EMBL/GenBank/DDBJ whole genome shotgun (WGS) entry which is preliminary data.</text>
</comment>
<dbReference type="EMBL" id="JXXN02005894">
    <property type="protein sequence ID" value="THD19664.1"/>
    <property type="molecule type" value="Genomic_DNA"/>
</dbReference>
<evidence type="ECO:0000313" key="2">
    <source>
        <dbReference type="Proteomes" id="UP000230066"/>
    </source>
</evidence>
<reference evidence="1" key="1">
    <citation type="submission" date="2019-03" db="EMBL/GenBank/DDBJ databases">
        <title>Improved annotation for the trematode Fasciola hepatica.</title>
        <authorList>
            <person name="Choi Y.-J."/>
            <person name="Martin J."/>
            <person name="Mitreva M."/>
        </authorList>
    </citation>
    <scope>NUCLEOTIDE SEQUENCE [LARGE SCALE GENOMIC DNA]</scope>
</reference>
<organism evidence="1 2">
    <name type="scientific">Fasciola hepatica</name>
    <name type="common">Liver fluke</name>
    <dbReference type="NCBI Taxonomy" id="6192"/>
    <lineage>
        <taxon>Eukaryota</taxon>
        <taxon>Metazoa</taxon>
        <taxon>Spiralia</taxon>
        <taxon>Lophotrochozoa</taxon>
        <taxon>Platyhelminthes</taxon>
        <taxon>Trematoda</taxon>
        <taxon>Digenea</taxon>
        <taxon>Plagiorchiida</taxon>
        <taxon>Echinostomata</taxon>
        <taxon>Echinostomatoidea</taxon>
        <taxon>Fasciolidae</taxon>
        <taxon>Fasciola</taxon>
    </lineage>
</organism>
<dbReference type="AlphaFoldDB" id="A0A4E0QZB1"/>
<gene>
    <name evidence="1" type="ORF">D915_009608</name>
</gene>
<protein>
    <submittedName>
        <fullName evidence="1">Uncharacterized protein</fullName>
    </submittedName>
</protein>
<accession>A0A4E0QZB1</accession>
<proteinExistence type="predicted"/>
<evidence type="ECO:0000313" key="1">
    <source>
        <dbReference type="EMBL" id="THD19664.1"/>
    </source>
</evidence>